<evidence type="ECO:0000256" key="3">
    <source>
        <dbReference type="SAM" id="MobiDB-lite"/>
    </source>
</evidence>
<dbReference type="InterPro" id="IPR058627">
    <property type="entry name" value="MdtA-like_C"/>
</dbReference>
<gene>
    <name evidence="9" type="ORF">C7N83_05865</name>
</gene>
<evidence type="ECO:0000256" key="4">
    <source>
        <dbReference type="SAM" id="SignalP"/>
    </source>
</evidence>
<dbReference type="Pfam" id="PF25944">
    <property type="entry name" value="Beta-barrel_RND"/>
    <property type="match status" value="1"/>
</dbReference>
<reference evidence="9 10" key="1">
    <citation type="submission" date="2018-03" db="EMBL/GenBank/DDBJ databases">
        <title>Neisseria weixii sp. nov., isolated from the intestinal contents of Tibetan Plateau pika (Ochotona curzoniae) in Yushu, Qinghai Province, China.</title>
        <authorList>
            <person name="Gui Z."/>
        </authorList>
    </citation>
    <scope>NUCLEOTIDE SEQUENCE [LARGE SCALE GENOMIC DNA]</scope>
    <source>
        <strain evidence="9 10">ATCC 51483</strain>
    </source>
</reference>
<dbReference type="SUPFAM" id="SSF111369">
    <property type="entry name" value="HlyD-like secretion proteins"/>
    <property type="match status" value="1"/>
</dbReference>
<comment type="caution">
    <text evidence="9">The sequence shown here is derived from an EMBL/GenBank/DDBJ whole genome shotgun (WGS) entry which is preliminary data.</text>
</comment>
<feature type="domain" description="Multidrug resistance protein MdtA-like alpha-helical hairpin" evidence="5">
    <location>
        <begin position="115"/>
        <end position="182"/>
    </location>
</feature>
<dbReference type="InterPro" id="IPR058624">
    <property type="entry name" value="MdtA-like_HH"/>
</dbReference>
<dbReference type="Proteomes" id="UP000241868">
    <property type="component" value="Unassembled WGS sequence"/>
</dbReference>
<dbReference type="AlphaFoldDB" id="A0A2P7U0K8"/>
<feature type="region of interest" description="Disordered" evidence="3">
    <location>
        <begin position="382"/>
        <end position="432"/>
    </location>
</feature>
<name>A0A2P7U0K8_9NEIS</name>
<proteinExistence type="inferred from homology"/>
<accession>A0A2P7U0K8</accession>
<dbReference type="Pfam" id="PF25917">
    <property type="entry name" value="BSH_RND"/>
    <property type="match status" value="1"/>
</dbReference>
<dbReference type="PANTHER" id="PTHR30158:SF3">
    <property type="entry name" value="MULTIDRUG EFFLUX PUMP SUBUNIT ACRA-RELATED"/>
    <property type="match status" value="1"/>
</dbReference>
<keyword evidence="4" id="KW-0732">Signal</keyword>
<dbReference type="Gene3D" id="1.10.287.470">
    <property type="entry name" value="Helix hairpin bin"/>
    <property type="match status" value="1"/>
</dbReference>
<feature type="chain" id="PRO_5015165913" evidence="4">
    <location>
        <begin position="25"/>
        <end position="432"/>
    </location>
</feature>
<dbReference type="Gene3D" id="2.40.50.100">
    <property type="match status" value="1"/>
</dbReference>
<evidence type="ECO:0000259" key="5">
    <source>
        <dbReference type="Pfam" id="PF25876"/>
    </source>
</evidence>
<dbReference type="EMBL" id="PXYY01000027">
    <property type="protein sequence ID" value="PSJ80512.1"/>
    <property type="molecule type" value="Genomic_DNA"/>
</dbReference>
<dbReference type="Pfam" id="PF25876">
    <property type="entry name" value="HH_MFP_RND"/>
    <property type="match status" value="1"/>
</dbReference>
<feature type="signal peptide" evidence="4">
    <location>
        <begin position="1"/>
        <end position="24"/>
    </location>
</feature>
<evidence type="ECO:0000259" key="8">
    <source>
        <dbReference type="Pfam" id="PF25967"/>
    </source>
</evidence>
<dbReference type="Gene3D" id="2.40.30.170">
    <property type="match status" value="1"/>
</dbReference>
<dbReference type="Gene3D" id="2.40.420.20">
    <property type="match status" value="1"/>
</dbReference>
<feature type="compositionally biased region" description="Low complexity" evidence="3">
    <location>
        <begin position="390"/>
        <end position="432"/>
    </location>
</feature>
<dbReference type="PANTHER" id="PTHR30158">
    <property type="entry name" value="ACRA/E-RELATED COMPONENT OF DRUG EFFLUX TRANSPORTER"/>
    <property type="match status" value="1"/>
</dbReference>
<dbReference type="GO" id="GO:0022857">
    <property type="term" value="F:transmembrane transporter activity"/>
    <property type="evidence" value="ECO:0007669"/>
    <property type="project" value="InterPro"/>
</dbReference>
<dbReference type="NCBIfam" id="TIGR01730">
    <property type="entry name" value="RND_mfp"/>
    <property type="match status" value="1"/>
</dbReference>
<sequence length="432" mass="45264">MNLHASQMLRVAAIAAATALALSACGKGGDAQQQGGQNAQAQQEARAPEVGVVTVYPQTVSLTTELPGRLESIRTAQVRAQVGGIIEKRLFQEGSYVRAGQPLYQIDSATYEAGLESARAQLATAEAALAKANADLARYKPLVEADAISRQEYDAAITAKRSAEANVKAARASIKSADINVRRSRITAPISGFIGQSNVSEGTLVSAGDTTVLATIQQTNPMYVNVTQSATDIMKLRQDIAEGKLQTVNGGIQVGIKFENGTMYNQTGRLLFADPTVNESTGQVTLRAAIPNENNILLPGLYVRVLMNQADVANAFVVPQQAVTRGDKDTVVIVNAQGAMEPRVVTVAQQQGAYWIITEGLNEGDKVVVDGTMIAGMTGAKKVTPKEWTPPAGAGRAQQASQAQAASEPQAASAPAPAAQPKETAAASEAKK</sequence>
<evidence type="ECO:0000259" key="6">
    <source>
        <dbReference type="Pfam" id="PF25917"/>
    </source>
</evidence>
<feature type="domain" description="Multidrug resistance protein MdtA-like beta-barrel" evidence="7">
    <location>
        <begin position="221"/>
        <end position="309"/>
    </location>
</feature>
<dbReference type="OrthoDB" id="9783047at2"/>
<organism evidence="9 10">
    <name type="scientific">Neisseria iguanae</name>
    <dbReference type="NCBI Taxonomy" id="90242"/>
    <lineage>
        <taxon>Bacteria</taxon>
        <taxon>Pseudomonadati</taxon>
        <taxon>Pseudomonadota</taxon>
        <taxon>Betaproteobacteria</taxon>
        <taxon>Neisseriales</taxon>
        <taxon>Neisseriaceae</taxon>
        <taxon>Neisseria</taxon>
    </lineage>
</organism>
<dbReference type="RefSeq" id="WP_106741300.1">
    <property type="nucleotide sequence ID" value="NZ_PXYY01000027.1"/>
</dbReference>
<feature type="domain" description="Multidrug resistance protein MdtA-like C-terminal permuted SH3" evidence="8">
    <location>
        <begin position="314"/>
        <end position="371"/>
    </location>
</feature>
<dbReference type="InterPro" id="IPR006143">
    <property type="entry name" value="RND_pump_MFP"/>
</dbReference>
<evidence type="ECO:0000313" key="9">
    <source>
        <dbReference type="EMBL" id="PSJ80512.1"/>
    </source>
</evidence>
<dbReference type="GO" id="GO:0046677">
    <property type="term" value="P:response to antibiotic"/>
    <property type="evidence" value="ECO:0007669"/>
    <property type="project" value="TreeGrafter"/>
</dbReference>
<dbReference type="GO" id="GO:0005886">
    <property type="term" value="C:plasma membrane"/>
    <property type="evidence" value="ECO:0007669"/>
    <property type="project" value="UniProtKB-SubCell"/>
</dbReference>
<protein>
    <submittedName>
        <fullName evidence="9">Efflux transporter periplasmic adaptor subunit</fullName>
    </submittedName>
</protein>
<evidence type="ECO:0000313" key="10">
    <source>
        <dbReference type="Proteomes" id="UP000241868"/>
    </source>
</evidence>
<evidence type="ECO:0000256" key="2">
    <source>
        <dbReference type="ARBA" id="ARBA00009477"/>
    </source>
</evidence>
<keyword evidence="10" id="KW-1185">Reference proteome</keyword>
<comment type="subcellular location">
    <subcellularLocation>
        <location evidence="1">Cell envelope</location>
    </subcellularLocation>
</comment>
<feature type="domain" description="Multidrug resistance protein MdtA-like barrel-sandwich hybrid" evidence="6">
    <location>
        <begin position="74"/>
        <end position="217"/>
    </location>
</feature>
<evidence type="ECO:0000256" key="1">
    <source>
        <dbReference type="ARBA" id="ARBA00004196"/>
    </source>
</evidence>
<dbReference type="Pfam" id="PF25967">
    <property type="entry name" value="RND-MFP_C"/>
    <property type="match status" value="1"/>
</dbReference>
<comment type="similarity">
    <text evidence="2">Belongs to the membrane fusion protein (MFP) (TC 8.A.1) family.</text>
</comment>
<dbReference type="FunFam" id="2.40.420.20:FF:000001">
    <property type="entry name" value="Efflux RND transporter periplasmic adaptor subunit"/>
    <property type="match status" value="1"/>
</dbReference>
<evidence type="ECO:0000259" key="7">
    <source>
        <dbReference type="Pfam" id="PF25944"/>
    </source>
</evidence>
<dbReference type="InterPro" id="IPR058625">
    <property type="entry name" value="MdtA-like_BSH"/>
</dbReference>
<dbReference type="InterPro" id="IPR058626">
    <property type="entry name" value="MdtA-like_b-barrel"/>
</dbReference>